<keyword evidence="6" id="KW-1185">Reference proteome</keyword>
<evidence type="ECO:0000313" key="5">
    <source>
        <dbReference type="EMBL" id="SFI59601.1"/>
    </source>
</evidence>
<keyword evidence="4" id="KW-0472">Membrane</keyword>
<comment type="subcellular location">
    <subcellularLocation>
        <location evidence="1">Golgi apparatus membrane</location>
        <topology evidence="1">Peripheral membrane protein</topology>
        <orientation evidence="1">Cytoplasmic side</orientation>
    </subcellularLocation>
</comment>
<evidence type="ECO:0000256" key="1">
    <source>
        <dbReference type="ARBA" id="ARBA00004255"/>
    </source>
</evidence>
<dbReference type="InterPro" id="IPR038261">
    <property type="entry name" value="GPP34-like_sf"/>
</dbReference>
<organism evidence="5 6">
    <name type="scientific">Amycolatopsis sacchari</name>
    <dbReference type="NCBI Taxonomy" id="115433"/>
    <lineage>
        <taxon>Bacteria</taxon>
        <taxon>Bacillati</taxon>
        <taxon>Actinomycetota</taxon>
        <taxon>Actinomycetes</taxon>
        <taxon>Pseudonocardiales</taxon>
        <taxon>Pseudonocardiaceae</taxon>
        <taxon>Amycolatopsis</taxon>
    </lineage>
</organism>
<sequence>MNPPESLPARMFLLAFHPEKHRLTAREDLGHLLRAAALAELVLSGRLRDADGKPEATGAPPRDPVLAAVWGQIAESAPKSWGRWISRGRKEIFGAVRDELAAARVISVERARVLGVVPYTRITLRDRPRAKRQAELVRRAVRGSQAPSRVDGEVAALTALAAAGQLRVVVPGRDRRQYRDRLEALSAPITPVTKALRRAIRAQHAAQSSGG</sequence>
<proteinExistence type="predicted"/>
<dbReference type="GO" id="GO:0012505">
    <property type="term" value="C:endomembrane system"/>
    <property type="evidence" value="ECO:0007669"/>
    <property type="project" value="UniProtKB-ARBA"/>
</dbReference>
<accession>A0A1I3JH68</accession>
<dbReference type="Gene3D" id="1.10.3630.10">
    <property type="entry name" value="yeast vps74-n-term truncation variant domain like"/>
    <property type="match status" value="1"/>
</dbReference>
<dbReference type="InterPro" id="IPR008628">
    <property type="entry name" value="GPP34-like"/>
</dbReference>
<keyword evidence="2" id="KW-0333">Golgi apparatus</keyword>
<dbReference type="AlphaFoldDB" id="A0A1I3JH68"/>
<dbReference type="GO" id="GO:0005737">
    <property type="term" value="C:cytoplasm"/>
    <property type="evidence" value="ECO:0007669"/>
    <property type="project" value="UniProtKB-ARBA"/>
</dbReference>
<dbReference type="EMBL" id="FORP01000001">
    <property type="protein sequence ID" value="SFI59601.1"/>
    <property type="molecule type" value="Genomic_DNA"/>
</dbReference>
<dbReference type="Pfam" id="PF05719">
    <property type="entry name" value="GPP34"/>
    <property type="match status" value="1"/>
</dbReference>
<protein>
    <submittedName>
        <fullName evidence="5">Golgi phosphoprotein 3 (GPP34)</fullName>
    </submittedName>
</protein>
<evidence type="ECO:0000313" key="6">
    <source>
        <dbReference type="Proteomes" id="UP000199025"/>
    </source>
</evidence>
<reference evidence="5 6" key="1">
    <citation type="submission" date="2016-10" db="EMBL/GenBank/DDBJ databases">
        <authorList>
            <person name="de Groot N.N."/>
        </authorList>
    </citation>
    <scope>NUCLEOTIDE SEQUENCE [LARGE SCALE GENOMIC DNA]</scope>
    <source>
        <strain evidence="5 6">DSM 44468</strain>
    </source>
</reference>
<dbReference type="RefSeq" id="WP_091503530.1">
    <property type="nucleotide sequence ID" value="NZ_CBDRCA010000006.1"/>
</dbReference>
<evidence type="ECO:0000256" key="2">
    <source>
        <dbReference type="ARBA" id="ARBA00023034"/>
    </source>
</evidence>
<dbReference type="STRING" id="115433.SAMN05421835_101138"/>
<name>A0A1I3JH68_9PSEU</name>
<gene>
    <name evidence="5" type="ORF">SAMN05421835_101138</name>
</gene>
<dbReference type="Proteomes" id="UP000199025">
    <property type="component" value="Unassembled WGS sequence"/>
</dbReference>
<evidence type="ECO:0000256" key="4">
    <source>
        <dbReference type="ARBA" id="ARBA00023136"/>
    </source>
</evidence>
<evidence type="ECO:0000256" key="3">
    <source>
        <dbReference type="ARBA" id="ARBA00023121"/>
    </source>
</evidence>
<dbReference type="GO" id="GO:0070273">
    <property type="term" value="F:phosphatidylinositol-4-phosphate binding"/>
    <property type="evidence" value="ECO:0007669"/>
    <property type="project" value="InterPro"/>
</dbReference>
<keyword evidence="3" id="KW-0446">Lipid-binding</keyword>
<dbReference type="OrthoDB" id="4717569at2"/>